<sequence>MTNLEEYYNKFNEDKRLKSRHGIMEFTVTMKYVHKYLDILERGEEMPDAEPKAKSDIKILDIGAATGGYSIPLWNEGYDVTAVELVKHNLGMLKAKGTGVKAYQGNALKLKRFEDNSFDLTLLFGPMYHLKTREEQLQALCEAKRVTKPGGFILVAYVMNEYAFLTYGIKEGHVLENIAEGKLDLAYHVRPGADDLYAFMRTEDIESLNADAELTRVQIISPDGPANHMRREVNALTEEQFAAFIQYQMAVCERADLLGASAHTVDILQKH</sequence>
<dbReference type="InterPro" id="IPR029063">
    <property type="entry name" value="SAM-dependent_MTases_sf"/>
</dbReference>
<evidence type="ECO:0000313" key="3">
    <source>
        <dbReference type="Proteomes" id="UP000766246"/>
    </source>
</evidence>
<dbReference type="Pfam" id="PF08241">
    <property type="entry name" value="Methyltransf_11"/>
    <property type="match status" value="1"/>
</dbReference>
<evidence type="ECO:0000259" key="1">
    <source>
        <dbReference type="Pfam" id="PF08241"/>
    </source>
</evidence>
<gene>
    <name evidence="2" type="ORF">E7272_11320</name>
</gene>
<protein>
    <submittedName>
        <fullName evidence="2">Class I SAM-dependent methyltransferase</fullName>
    </submittedName>
</protein>
<dbReference type="InterPro" id="IPR013216">
    <property type="entry name" value="Methyltransf_11"/>
</dbReference>
<dbReference type="GO" id="GO:0032259">
    <property type="term" value="P:methylation"/>
    <property type="evidence" value="ECO:0007669"/>
    <property type="project" value="UniProtKB-KW"/>
</dbReference>
<accession>A0A927YRH7</accession>
<keyword evidence="2" id="KW-0489">Methyltransferase</keyword>
<name>A0A927YRH7_9FIRM</name>
<comment type="caution">
    <text evidence="2">The sequence shown here is derived from an EMBL/GenBank/DDBJ whole genome shotgun (WGS) entry which is preliminary data.</text>
</comment>
<organism evidence="2 3">
    <name type="scientific">Pseudobutyrivibrio ruminis</name>
    <dbReference type="NCBI Taxonomy" id="46206"/>
    <lineage>
        <taxon>Bacteria</taxon>
        <taxon>Bacillati</taxon>
        <taxon>Bacillota</taxon>
        <taxon>Clostridia</taxon>
        <taxon>Lachnospirales</taxon>
        <taxon>Lachnospiraceae</taxon>
        <taxon>Pseudobutyrivibrio</taxon>
    </lineage>
</organism>
<evidence type="ECO:0000313" key="2">
    <source>
        <dbReference type="EMBL" id="MBE5920416.1"/>
    </source>
</evidence>
<dbReference type="EMBL" id="SVER01000032">
    <property type="protein sequence ID" value="MBE5920416.1"/>
    <property type="molecule type" value="Genomic_DNA"/>
</dbReference>
<dbReference type="SUPFAM" id="SSF53335">
    <property type="entry name" value="S-adenosyl-L-methionine-dependent methyltransferases"/>
    <property type="match status" value="1"/>
</dbReference>
<dbReference type="AlphaFoldDB" id="A0A927YRH7"/>
<reference evidence="2" key="1">
    <citation type="submission" date="2019-04" db="EMBL/GenBank/DDBJ databases">
        <title>Evolution of Biomass-Degrading Anaerobic Consortia Revealed by Metagenomics.</title>
        <authorList>
            <person name="Peng X."/>
        </authorList>
    </citation>
    <scope>NUCLEOTIDE SEQUENCE</scope>
    <source>
        <strain evidence="2">SIG311</strain>
    </source>
</reference>
<feature type="domain" description="Methyltransferase type 11" evidence="1">
    <location>
        <begin position="60"/>
        <end position="154"/>
    </location>
</feature>
<dbReference type="Gene3D" id="3.40.50.150">
    <property type="entry name" value="Vaccinia Virus protein VP39"/>
    <property type="match status" value="1"/>
</dbReference>
<dbReference type="Proteomes" id="UP000766246">
    <property type="component" value="Unassembled WGS sequence"/>
</dbReference>
<proteinExistence type="predicted"/>
<dbReference type="GO" id="GO:0008757">
    <property type="term" value="F:S-adenosylmethionine-dependent methyltransferase activity"/>
    <property type="evidence" value="ECO:0007669"/>
    <property type="project" value="InterPro"/>
</dbReference>
<dbReference type="CDD" id="cd02440">
    <property type="entry name" value="AdoMet_MTases"/>
    <property type="match status" value="1"/>
</dbReference>
<keyword evidence="2" id="KW-0808">Transferase</keyword>